<reference evidence="1" key="2">
    <citation type="journal article" date="2022" name="New Phytol.">
        <title>Evolutionary transition to the ectomycorrhizal habit in the genomes of a hyperdiverse lineage of mushroom-forming fungi.</title>
        <authorList>
            <person name="Looney B."/>
            <person name="Miyauchi S."/>
            <person name="Morin E."/>
            <person name="Drula E."/>
            <person name="Courty P.E."/>
            <person name="Kohler A."/>
            <person name="Kuo A."/>
            <person name="LaButti K."/>
            <person name="Pangilinan J."/>
            <person name="Lipzen A."/>
            <person name="Riley R."/>
            <person name="Andreopoulos W."/>
            <person name="He G."/>
            <person name="Johnson J."/>
            <person name="Nolan M."/>
            <person name="Tritt A."/>
            <person name="Barry K.W."/>
            <person name="Grigoriev I.V."/>
            <person name="Nagy L.G."/>
            <person name="Hibbett D."/>
            <person name="Henrissat B."/>
            <person name="Matheny P.B."/>
            <person name="Labbe J."/>
            <person name="Martin F.M."/>
        </authorList>
    </citation>
    <scope>NUCLEOTIDE SEQUENCE</scope>
    <source>
        <strain evidence="1">HHB10654</strain>
    </source>
</reference>
<name>A0ACB8SRA0_9AGAM</name>
<organism evidence="1 2">
    <name type="scientific">Artomyces pyxidatus</name>
    <dbReference type="NCBI Taxonomy" id="48021"/>
    <lineage>
        <taxon>Eukaryota</taxon>
        <taxon>Fungi</taxon>
        <taxon>Dikarya</taxon>
        <taxon>Basidiomycota</taxon>
        <taxon>Agaricomycotina</taxon>
        <taxon>Agaricomycetes</taxon>
        <taxon>Russulales</taxon>
        <taxon>Auriscalpiaceae</taxon>
        <taxon>Artomyces</taxon>
    </lineage>
</organism>
<reference evidence="1" key="1">
    <citation type="submission" date="2021-03" db="EMBL/GenBank/DDBJ databases">
        <authorList>
            <consortium name="DOE Joint Genome Institute"/>
            <person name="Ahrendt S."/>
            <person name="Looney B.P."/>
            <person name="Miyauchi S."/>
            <person name="Morin E."/>
            <person name="Drula E."/>
            <person name="Courty P.E."/>
            <person name="Chicoki N."/>
            <person name="Fauchery L."/>
            <person name="Kohler A."/>
            <person name="Kuo A."/>
            <person name="Labutti K."/>
            <person name="Pangilinan J."/>
            <person name="Lipzen A."/>
            <person name="Riley R."/>
            <person name="Andreopoulos W."/>
            <person name="He G."/>
            <person name="Johnson J."/>
            <person name="Barry K.W."/>
            <person name="Grigoriev I.V."/>
            <person name="Nagy L."/>
            <person name="Hibbett D."/>
            <person name="Henrissat B."/>
            <person name="Matheny P.B."/>
            <person name="Labbe J."/>
            <person name="Martin F."/>
        </authorList>
    </citation>
    <scope>NUCLEOTIDE SEQUENCE</scope>
    <source>
        <strain evidence="1">HHB10654</strain>
    </source>
</reference>
<evidence type="ECO:0000313" key="1">
    <source>
        <dbReference type="EMBL" id="KAI0058436.1"/>
    </source>
</evidence>
<dbReference type="EMBL" id="MU277235">
    <property type="protein sequence ID" value="KAI0058436.1"/>
    <property type="molecule type" value="Genomic_DNA"/>
</dbReference>
<gene>
    <name evidence="1" type="ORF">BV25DRAFT_1236738</name>
</gene>
<comment type="caution">
    <text evidence="1">The sequence shown here is derived from an EMBL/GenBank/DDBJ whole genome shotgun (WGS) entry which is preliminary data.</text>
</comment>
<proteinExistence type="predicted"/>
<accession>A0ACB8SRA0</accession>
<protein>
    <submittedName>
        <fullName evidence="1">Uncharacterized protein</fullName>
    </submittedName>
</protein>
<keyword evidence="2" id="KW-1185">Reference proteome</keyword>
<dbReference type="Proteomes" id="UP000814140">
    <property type="component" value="Unassembled WGS sequence"/>
</dbReference>
<evidence type="ECO:0000313" key="2">
    <source>
        <dbReference type="Proteomes" id="UP000814140"/>
    </source>
</evidence>
<sequence>MIWSLRQVCHSAIDEIREAPPSEMGDGDTISFAPVKTDRLIHQKLQSRRADLPLSTSMIHVAPRKLRPKAKREPRVPNWMEFPRCPLTPYTCADYVTDLRWNPPTEGGPHICIQRCVSGFQLDVSDLSGSSPIVGLWFSDVACDMPDCSVTGSFPWKAGWASDYHPSTYIGLLSVV</sequence>